<sequence length="1207" mass="138886">MKKVKFINCLISILLHIIMAIESKNCSYSAPLGMRNEYIKADQLTASSKYSENYSPYKGRLNNKQCWCSLNNGLSEWYQVQFEKVTTVSGIALQGDGNSWKNYIKKFSLYYSVTKYGGLVQYQVFDGVNNNNEVVYRWLLYPINALRIRIIPLALGENNHMCLRIEIFGCLSTLDNPIQLNISEENNRLMLRWKKLDFPVSIQKFIISLQSFKPYNNSFFLLKSIETVNTNIVIDVDFHAAIFNISVDAVYYEDYYVRKSIQYYSKPISPPAPTYKVLKYFDNYTEVFECQFYSVSDINGPVSFYEVIIAYENISSLNVGVLTLKNQSTAKSLNLSYFLAATFPSNNFTSSSLKFYEGLETVNSLNARLSTFRNLFLYIRGVINMKNSFFSNSTYYGDAIMLSIDRKTLPSNILKWDKNVGHFIELVKGPLNTKIYQVVAMKINISSLVKNATSTYKHFKVYATAGYNEPYIAASFNASMYKKYRNFVLGNNEEFLINCFKDFQDNQKEVNHYLNGELIGGQTYTLFQRNILDDGQILTSLWFPEFNASTIFLSQLVGKKKASNYSYLFALAAIPIFAVLLTAFLIKKRKNVDKDNSMLSKEIDNISNQKPFQNQDFALKETECYGNLITIQKWPSVTVKNFINFYLEVKKKGCIELIAQFESVPANKIYTHVEASKYPKKNRYANILPYDHSLVKLVPDFSNNENTYINANYIHSYSKKFMYIATQAPNNETIVDFWRMIFHEKPKAIVMLTNLVENGKAKCAQYWPESNEEYGGLNVCVTKTENFADYIIRYISLNFKEVNHHFIHMQFTSWPDNGCPEYSTMLLNFCHRFRCLVPYTDKSLTVVHCSAGVGRTGTFIIVNEMLQLINTEQKIDIFNYFEAIRQDRMQMVQSKEQYVFVYDAIYEAVTCGQTGISISNFPTTLNKLLKKNSSTGKTLLEEELKILKSIAPVQENCCFKTAKLNENLQNNRYPHILPREDALVSSEPYLNAVFVDGYKRKTAFIATQCPLQTTVTEFWDVLQKLNVSTIVYLTSHNEQKEKSYYRFYPSDCDLKLNGITVKLTAEEKLESIMKRNLSVSTETETIMCMLEFNFWSENCLPSFDLILQLISEVTKSQQCLGNDIIAVVCNNGVSRSGTFISCINAIEQSQIEELVDVFQVVRRAQLSQPLFVQTLVNQESSHWLSSLFISSLTSFCQDSKFLTLHIP</sequence>
<feature type="transmembrane region" description="Helical" evidence="5">
    <location>
        <begin position="565"/>
        <end position="586"/>
    </location>
</feature>
<accession>A0ABM4D7N6</accession>
<dbReference type="Proteomes" id="UP001652625">
    <property type="component" value="Chromosome 12"/>
</dbReference>
<evidence type="ECO:0000256" key="1">
    <source>
        <dbReference type="ARBA" id="ARBA00009580"/>
    </source>
</evidence>
<keyword evidence="3" id="KW-0378">Hydrolase</keyword>
<dbReference type="PROSITE" id="PS50022">
    <property type="entry name" value="FA58C_3"/>
    <property type="match status" value="1"/>
</dbReference>
<dbReference type="SUPFAM" id="SSF49785">
    <property type="entry name" value="Galactose-binding domain-like"/>
    <property type="match status" value="1"/>
</dbReference>
<dbReference type="PROSITE" id="PS50055">
    <property type="entry name" value="TYR_PHOSPHATASE_PTP"/>
    <property type="match status" value="2"/>
</dbReference>
<dbReference type="PROSITE" id="PS01286">
    <property type="entry name" value="FA58C_2"/>
    <property type="match status" value="1"/>
</dbReference>
<comment type="similarity">
    <text evidence="1">Belongs to the protein-tyrosine phosphatase family.</text>
</comment>
<protein>
    <recommendedName>
        <fullName evidence="2">protein-tyrosine-phosphatase</fullName>
        <ecNumber evidence="2">3.1.3.48</ecNumber>
    </recommendedName>
</protein>
<keyword evidence="5" id="KW-1133">Transmembrane helix</keyword>
<keyword evidence="5" id="KW-0812">Transmembrane</keyword>
<dbReference type="PRINTS" id="PR00700">
    <property type="entry name" value="PRTYPHPHTASE"/>
</dbReference>
<evidence type="ECO:0000256" key="6">
    <source>
        <dbReference type="SAM" id="SignalP"/>
    </source>
</evidence>
<dbReference type="Pfam" id="PF00754">
    <property type="entry name" value="F5_F8_type_C"/>
    <property type="match status" value="1"/>
</dbReference>
<evidence type="ECO:0000313" key="10">
    <source>
        <dbReference type="Proteomes" id="UP001652625"/>
    </source>
</evidence>
<dbReference type="RefSeq" id="XP_065670328.1">
    <property type="nucleotide sequence ID" value="XM_065814256.1"/>
</dbReference>
<evidence type="ECO:0000256" key="5">
    <source>
        <dbReference type="SAM" id="Phobius"/>
    </source>
</evidence>
<gene>
    <name evidence="11" type="primary">LOC136088966</name>
</gene>
<dbReference type="InterPro" id="IPR050348">
    <property type="entry name" value="Protein-Tyr_Phosphatase"/>
</dbReference>
<dbReference type="CDD" id="cd00057">
    <property type="entry name" value="FA58C"/>
    <property type="match status" value="1"/>
</dbReference>
<evidence type="ECO:0000259" key="9">
    <source>
        <dbReference type="PROSITE" id="PS50056"/>
    </source>
</evidence>
<feature type="domain" description="Tyrosine specific protein phosphatases" evidence="9">
    <location>
        <begin position="827"/>
        <end position="899"/>
    </location>
</feature>
<organism evidence="10 11">
    <name type="scientific">Hydra vulgaris</name>
    <name type="common">Hydra</name>
    <name type="synonym">Hydra attenuata</name>
    <dbReference type="NCBI Taxonomy" id="6087"/>
    <lineage>
        <taxon>Eukaryota</taxon>
        <taxon>Metazoa</taxon>
        <taxon>Cnidaria</taxon>
        <taxon>Hydrozoa</taxon>
        <taxon>Hydroidolina</taxon>
        <taxon>Anthoathecata</taxon>
        <taxon>Aplanulata</taxon>
        <taxon>Hydridae</taxon>
        <taxon>Hydra</taxon>
    </lineage>
</organism>
<dbReference type="InterPro" id="IPR008979">
    <property type="entry name" value="Galactose-bd-like_sf"/>
</dbReference>
<dbReference type="SMART" id="SM00194">
    <property type="entry name" value="PTPc"/>
    <property type="match status" value="2"/>
</dbReference>
<dbReference type="InterPro" id="IPR003595">
    <property type="entry name" value="Tyr_Pase_cat"/>
</dbReference>
<dbReference type="SUPFAM" id="SSF52799">
    <property type="entry name" value="(Phosphotyrosine protein) phosphatases II"/>
    <property type="match status" value="2"/>
</dbReference>
<proteinExistence type="inferred from homology"/>
<dbReference type="InterPro" id="IPR016130">
    <property type="entry name" value="Tyr_Pase_AS"/>
</dbReference>
<dbReference type="InterPro" id="IPR000242">
    <property type="entry name" value="PTP_cat"/>
</dbReference>
<reference evidence="11" key="1">
    <citation type="submission" date="2025-08" db="UniProtKB">
        <authorList>
            <consortium name="RefSeq"/>
        </authorList>
    </citation>
    <scope>IDENTIFICATION</scope>
</reference>
<name>A0ABM4D7N6_HYDVU</name>
<keyword evidence="5" id="KW-0472">Membrane</keyword>
<feature type="domain" description="Tyrosine specific protein phosphatases" evidence="9">
    <location>
        <begin position="1104"/>
        <end position="1179"/>
    </location>
</feature>
<dbReference type="SMART" id="SM00404">
    <property type="entry name" value="PTPc_motif"/>
    <property type="match status" value="2"/>
</dbReference>
<dbReference type="Gene3D" id="2.60.120.260">
    <property type="entry name" value="Galactose-binding domain-like"/>
    <property type="match status" value="1"/>
</dbReference>
<dbReference type="InterPro" id="IPR000387">
    <property type="entry name" value="Tyr_Pase_dom"/>
</dbReference>
<evidence type="ECO:0000259" key="7">
    <source>
        <dbReference type="PROSITE" id="PS50022"/>
    </source>
</evidence>
<feature type="domain" description="Tyrosine-protein phosphatase" evidence="8">
    <location>
        <begin position="680"/>
        <end position="908"/>
    </location>
</feature>
<feature type="domain" description="F5/8 type C" evidence="7">
    <location>
        <begin position="26"/>
        <end position="170"/>
    </location>
</feature>
<evidence type="ECO:0000256" key="2">
    <source>
        <dbReference type="ARBA" id="ARBA00013064"/>
    </source>
</evidence>
<dbReference type="GeneID" id="136088966"/>
<dbReference type="Pfam" id="PF00102">
    <property type="entry name" value="Y_phosphatase"/>
    <property type="match status" value="2"/>
</dbReference>
<evidence type="ECO:0000256" key="4">
    <source>
        <dbReference type="ARBA" id="ARBA00022912"/>
    </source>
</evidence>
<dbReference type="InterPro" id="IPR000421">
    <property type="entry name" value="FA58C"/>
</dbReference>
<dbReference type="PROSITE" id="PS00383">
    <property type="entry name" value="TYR_PHOSPHATASE_1"/>
    <property type="match status" value="1"/>
</dbReference>
<dbReference type="PANTHER" id="PTHR19134:SF562">
    <property type="entry name" value="PROTEIN-TYROSINE-PHOSPHATASE"/>
    <property type="match status" value="1"/>
</dbReference>
<dbReference type="PANTHER" id="PTHR19134">
    <property type="entry name" value="RECEPTOR-TYPE TYROSINE-PROTEIN PHOSPHATASE"/>
    <property type="match status" value="1"/>
</dbReference>
<keyword evidence="10" id="KW-1185">Reference proteome</keyword>
<dbReference type="EC" id="3.1.3.48" evidence="2"/>
<feature type="signal peptide" evidence="6">
    <location>
        <begin position="1"/>
        <end position="20"/>
    </location>
</feature>
<evidence type="ECO:0000256" key="3">
    <source>
        <dbReference type="ARBA" id="ARBA00022801"/>
    </source>
</evidence>
<dbReference type="SMART" id="SM00231">
    <property type="entry name" value="FA58C"/>
    <property type="match status" value="1"/>
</dbReference>
<feature type="domain" description="Tyrosine-protein phosphatase" evidence="8">
    <location>
        <begin position="940"/>
        <end position="1174"/>
    </location>
</feature>
<dbReference type="Gene3D" id="3.90.190.10">
    <property type="entry name" value="Protein tyrosine phosphatase superfamily"/>
    <property type="match status" value="2"/>
</dbReference>
<feature type="chain" id="PRO_5047158173" description="protein-tyrosine-phosphatase" evidence="6">
    <location>
        <begin position="21"/>
        <end position="1207"/>
    </location>
</feature>
<evidence type="ECO:0000259" key="8">
    <source>
        <dbReference type="PROSITE" id="PS50055"/>
    </source>
</evidence>
<keyword evidence="4" id="KW-0904">Protein phosphatase</keyword>
<dbReference type="PROSITE" id="PS50056">
    <property type="entry name" value="TYR_PHOSPHATASE_2"/>
    <property type="match status" value="2"/>
</dbReference>
<dbReference type="InterPro" id="IPR029021">
    <property type="entry name" value="Prot-tyrosine_phosphatase-like"/>
</dbReference>
<evidence type="ECO:0000313" key="11">
    <source>
        <dbReference type="RefSeq" id="XP_065670328.1"/>
    </source>
</evidence>
<keyword evidence="6" id="KW-0732">Signal</keyword>